<sequence>MTVLVFKLGRIWKSRSWGAPPRSQTCVAKEYMTRTKDRRHQMSVQKKVCLSDSPTKERRSCTLFFVFQALKPFTRD</sequence>
<organism evidence="1 2">
    <name type="scientific">Enterobacter cloacae</name>
    <dbReference type="NCBI Taxonomy" id="550"/>
    <lineage>
        <taxon>Bacteria</taxon>
        <taxon>Pseudomonadati</taxon>
        <taxon>Pseudomonadota</taxon>
        <taxon>Gammaproteobacteria</taxon>
        <taxon>Enterobacterales</taxon>
        <taxon>Enterobacteriaceae</taxon>
        <taxon>Enterobacter</taxon>
        <taxon>Enterobacter cloacae complex</taxon>
    </lineage>
</organism>
<proteinExistence type="predicted"/>
<evidence type="ECO:0000313" key="2">
    <source>
        <dbReference type="Proteomes" id="UP000241614"/>
    </source>
</evidence>
<reference evidence="1 2" key="1">
    <citation type="submission" date="2018-04" db="EMBL/GenBank/DDBJ databases">
        <title>Genome sequencing reveals highly heavy metal resistance and biotechnology application of the novel Enterobacter cloacae amazonensis isolated from wastewater river in Manaus - Amazonas.</title>
        <authorList>
            <person name="Astolfi M.C.T."/>
            <person name="Carvalho E.B.D.S."/>
            <person name="Lacerda L.B."/>
            <person name="Pinto M.V."/>
            <person name="Nogueira V.B."/>
            <person name="Barros A.M."/>
            <person name="Astolfi-Filho S."/>
        </authorList>
    </citation>
    <scope>NUCLEOTIDE SEQUENCE [LARGE SCALE GENOMIC DNA]</scope>
    <source>
        <strain evidence="2">amazonensis</strain>
    </source>
</reference>
<gene>
    <name evidence="1" type="ORF">DA103_09610</name>
</gene>
<evidence type="ECO:0000313" key="1">
    <source>
        <dbReference type="EMBL" id="PTM36015.1"/>
    </source>
</evidence>
<dbReference type="AlphaFoldDB" id="A0A2T4Y1H2"/>
<dbReference type="EMBL" id="PZPP01000010">
    <property type="protein sequence ID" value="PTM36015.1"/>
    <property type="molecule type" value="Genomic_DNA"/>
</dbReference>
<accession>A0A2T4Y1H2</accession>
<protein>
    <submittedName>
        <fullName evidence="1">Uncharacterized protein</fullName>
    </submittedName>
</protein>
<name>A0A2T4Y1H2_ENTCL</name>
<comment type="caution">
    <text evidence="1">The sequence shown here is derived from an EMBL/GenBank/DDBJ whole genome shotgun (WGS) entry which is preliminary data.</text>
</comment>
<dbReference type="Proteomes" id="UP000241614">
    <property type="component" value="Unassembled WGS sequence"/>
</dbReference>